<dbReference type="AlphaFoldDB" id="A0A101JFH8"/>
<evidence type="ECO:0000313" key="3">
    <source>
        <dbReference type="Proteomes" id="UP000053244"/>
    </source>
</evidence>
<feature type="region of interest" description="Disordered" evidence="1">
    <location>
        <begin position="1"/>
        <end position="36"/>
    </location>
</feature>
<evidence type="ECO:0000313" key="2">
    <source>
        <dbReference type="EMBL" id="KUL25858.1"/>
    </source>
</evidence>
<evidence type="ECO:0000256" key="1">
    <source>
        <dbReference type="SAM" id="MobiDB-lite"/>
    </source>
</evidence>
<dbReference type="Proteomes" id="UP000053244">
    <property type="component" value="Unassembled WGS sequence"/>
</dbReference>
<comment type="caution">
    <text evidence="2">The sequence shown here is derived from an EMBL/GenBank/DDBJ whole genome shotgun (WGS) entry which is preliminary data.</text>
</comment>
<dbReference type="EMBL" id="LLZH01000310">
    <property type="protein sequence ID" value="KUL25858.1"/>
    <property type="molecule type" value="Genomic_DNA"/>
</dbReference>
<reference evidence="2 3" key="1">
    <citation type="submission" date="2015-10" db="EMBL/GenBank/DDBJ databases">
        <authorList>
            <person name="Gilbert D.G."/>
        </authorList>
    </citation>
    <scope>NUCLEOTIDE SEQUENCE [LARGE SCALE GENOMIC DNA]</scope>
    <source>
        <strain evidence="2 3">NRRL B-16712</strain>
    </source>
</reference>
<accession>A0A101JFH8</accession>
<keyword evidence="3" id="KW-1185">Reference proteome</keyword>
<gene>
    <name evidence="2" type="ORF">ADL15_39835</name>
</gene>
<proteinExistence type="predicted"/>
<name>A0A101JFH8_9ACTN</name>
<sequence length="94" mass="10559">MEEPMVDGEDITPPEHHVIRSSDMASGSPPQGLTGPDFRLIEKRALLRTGDGAAEIHEWVTAQPMHGHVTLTMVHYVLKMVRRPRETPLPETLR</sequence>
<organism evidence="2 3">
    <name type="scientific">Actinoplanes awajinensis subsp. mycoplanecinus</name>
    <dbReference type="NCBI Taxonomy" id="135947"/>
    <lineage>
        <taxon>Bacteria</taxon>
        <taxon>Bacillati</taxon>
        <taxon>Actinomycetota</taxon>
        <taxon>Actinomycetes</taxon>
        <taxon>Micromonosporales</taxon>
        <taxon>Micromonosporaceae</taxon>
        <taxon>Actinoplanes</taxon>
    </lineage>
</organism>
<feature type="compositionally biased region" description="Acidic residues" evidence="1">
    <location>
        <begin position="1"/>
        <end position="12"/>
    </location>
</feature>
<protein>
    <submittedName>
        <fullName evidence="2">Uncharacterized protein</fullName>
    </submittedName>
</protein>